<sequence>MDIAAPPSPELDMEFQNAFDDKVQEEEVRKLNELSRLANGNTGLQAQDALVQNMSLIAVGQRLISTLVDVMSDLVAGKPLVSVFTQSDRGLYIGLTLLLVALGLWLIDITS</sequence>
<keyword evidence="1" id="KW-0472">Membrane</keyword>
<organism evidence="2 3">
    <name type="scientific">Coccomyxa viridis</name>
    <dbReference type="NCBI Taxonomy" id="1274662"/>
    <lineage>
        <taxon>Eukaryota</taxon>
        <taxon>Viridiplantae</taxon>
        <taxon>Chlorophyta</taxon>
        <taxon>core chlorophytes</taxon>
        <taxon>Trebouxiophyceae</taxon>
        <taxon>Trebouxiophyceae incertae sedis</taxon>
        <taxon>Coccomyxaceae</taxon>
        <taxon>Coccomyxa</taxon>
    </lineage>
</organism>
<dbReference type="AlphaFoldDB" id="A0AAV1HZZ1"/>
<reference evidence="2 3" key="1">
    <citation type="submission" date="2023-10" db="EMBL/GenBank/DDBJ databases">
        <authorList>
            <person name="Maclean D."/>
            <person name="Macfadyen A."/>
        </authorList>
    </citation>
    <scope>NUCLEOTIDE SEQUENCE [LARGE SCALE GENOMIC DNA]</scope>
</reference>
<name>A0AAV1HZZ1_9CHLO</name>
<dbReference type="EMBL" id="CAUYUE010000004">
    <property type="protein sequence ID" value="CAK0766218.1"/>
    <property type="molecule type" value="Genomic_DNA"/>
</dbReference>
<proteinExistence type="predicted"/>
<protein>
    <submittedName>
        <fullName evidence="2">Uncharacterized protein</fullName>
    </submittedName>
</protein>
<comment type="caution">
    <text evidence="2">The sequence shown here is derived from an EMBL/GenBank/DDBJ whole genome shotgun (WGS) entry which is preliminary data.</text>
</comment>
<keyword evidence="3" id="KW-1185">Reference proteome</keyword>
<evidence type="ECO:0000256" key="1">
    <source>
        <dbReference type="SAM" id="Phobius"/>
    </source>
</evidence>
<feature type="transmembrane region" description="Helical" evidence="1">
    <location>
        <begin position="90"/>
        <end position="107"/>
    </location>
</feature>
<keyword evidence="1" id="KW-1133">Transmembrane helix</keyword>
<keyword evidence="1" id="KW-0812">Transmembrane</keyword>
<dbReference type="Proteomes" id="UP001314263">
    <property type="component" value="Unassembled WGS sequence"/>
</dbReference>
<accession>A0AAV1HZZ1</accession>
<gene>
    <name evidence="2" type="ORF">CVIRNUC_003336</name>
</gene>
<evidence type="ECO:0000313" key="2">
    <source>
        <dbReference type="EMBL" id="CAK0766218.1"/>
    </source>
</evidence>
<evidence type="ECO:0000313" key="3">
    <source>
        <dbReference type="Proteomes" id="UP001314263"/>
    </source>
</evidence>